<dbReference type="RefSeq" id="WP_189009197.1">
    <property type="nucleotide sequence ID" value="NZ_BMOD01000047.1"/>
</dbReference>
<reference evidence="2" key="1">
    <citation type="journal article" date="2019" name="Int. J. Syst. Evol. Microbiol.">
        <title>The Global Catalogue of Microorganisms (GCM) 10K type strain sequencing project: providing services to taxonomists for standard genome sequencing and annotation.</title>
        <authorList>
            <consortium name="The Broad Institute Genomics Platform"/>
            <consortium name="The Broad Institute Genome Sequencing Center for Infectious Disease"/>
            <person name="Wu L."/>
            <person name="Ma J."/>
        </authorList>
    </citation>
    <scope>NUCLEOTIDE SEQUENCE [LARGE SCALE GENOMIC DNA]</scope>
    <source>
        <strain evidence="2">JCM 14370</strain>
    </source>
</reference>
<evidence type="ECO:0000313" key="1">
    <source>
        <dbReference type="EMBL" id="GGJ58910.1"/>
    </source>
</evidence>
<proteinExistence type="predicted"/>
<dbReference type="EMBL" id="BMOD01000047">
    <property type="protein sequence ID" value="GGJ58910.1"/>
    <property type="molecule type" value="Genomic_DNA"/>
</dbReference>
<gene>
    <name evidence="1" type="ORF">GCM10008938_51230</name>
</gene>
<keyword evidence="2" id="KW-1185">Reference proteome</keyword>
<sequence length="121" mass="14247">MNLHEHLRDREGLALYLQDQLLNWENHLTERERVEEAQRPPPLSAQAQQSLEASLQTITSYRWLRGSVGKTITEKLVQQALLDHIPEYLQLGAVFRKHVQRITEELAEILHLSSPWKRMQF</sequence>
<organism evidence="1 2">
    <name type="scientific">Deinococcus roseus</name>
    <dbReference type="NCBI Taxonomy" id="392414"/>
    <lineage>
        <taxon>Bacteria</taxon>
        <taxon>Thermotogati</taxon>
        <taxon>Deinococcota</taxon>
        <taxon>Deinococci</taxon>
        <taxon>Deinococcales</taxon>
        <taxon>Deinococcaceae</taxon>
        <taxon>Deinococcus</taxon>
    </lineage>
</organism>
<protein>
    <submittedName>
        <fullName evidence="1">Uncharacterized protein</fullName>
    </submittedName>
</protein>
<comment type="caution">
    <text evidence="1">The sequence shown here is derived from an EMBL/GenBank/DDBJ whole genome shotgun (WGS) entry which is preliminary data.</text>
</comment>
<dbReference type="Proteomes" id="UP000632222">
    <property type="component" value="Unassembled WGS sequence"/>
</dbReference>
<accession>A0ABQ2DMI1</accession>
<name>A0ABQ2DMI1_9DEIO</name>
<evidence type="ECO:0000313" key="2">
    <source>
        <dbReference type="Proteomes" id="UP000632222"/>
    </source>
</evidence>